<evidence type="ECO:0000313" key="9">
    <source>
        <dbReference type="EMBL" id="MEV0969815.1"/>
    </source>
</evidence>
<dbReference type="Gene3D" id="3.30.200.20">
    <property type="entry name" value="Phosphorylase Kinase, domain 1"/>
    <property type="match status" value="1"/>
</dbReference>
<sequence>MNRPELREGDVLTRRYQLQERIATGGMSVIWRAFDQSLQRTVAIKVLDGTLDGDHPGRELIRREARATARLIHPDAIEVYDYGETVTNGGRLAAYVVMRLLEGRSLADRIVEGPLPWAEAAAIATRLARVLAAAHERGIVHRDVTPENVLLTPDGAKLLDFGIAAFTGEADDHLVADFGTPPYVAPERLRGMTADPAVDVYALGVLLFEMITGAPPYPETTWEGIEAARRENPPPIPDVAGLPAEVAELCHRCLSPDPQVRPSAREMADLLTPSQGPRGRQWRGWGAATGAVAIGVLVWSQYGGTPGGVTARPPSSASIQAASPSGAPGTAAPAAEDQVERPHATPVPDPSEQPVADPVGDASDDPAGDSAGEPVAHPSREPGTEPSGKPSPGARGKPRPTPEDPRPQPARTRQADTTSGGDPSVSTLPLATPKPVSLDRALSRFDLILVDGLSGNEISADAALDLKQVLHNSIDGHNLEGIANVRTKLRDRLREGKLTIALMRKLGTALDDVHVALTRSLGT</sequence>
<evidence type="ECO:0000256" key="7">
    <source>
        <dbReference type="SAM" id="MobiDB-lite"/>
    </source>
</evidence>
<keyword evidence="2" id="KW-0723">Serine/threonine-protein kinase</keyword>
<dbReference type="InterPro" id="IPR000719">
    <property type="entry name" value="Prot_kinase_dom"/>
</dbReference>
<dbReference type="Pfam" id="PF00069">
    <property type="entry name" value="Pkinase"/>
    <property type="match status" value="1"/>
</dbReference>
<evidence type="ECO:0000256" key="6">
    <source>
        <dbReference type="ARBA" id="ARBA00022840"/>
    </source>
</evidence>
<feature type="compositionally biased region" description="Low complexity" evidence="7">
    <location>
        <begin position="311"/>
        <end position="335"/>
    </location>
</feature>
<gene>
    <name evidence="9" type="ORF">AB0I59_14350</name>
</gene>
<evidence type="ECO:0000256" key="3">
    <source>
        <dbReference type="ARBA" id="ARBA00022679"/>
    </source>
</evidence>
<feature type="region of interest" description="Disordered" evidence="7">
    <location>
        <begin position="309"/>
        <end position="432"/>
    </location>
</feature>
<dbReference type="Proteomes" id="UP001551675">
    <property type="component" value="Unassembled WGS sequence"/>
</dbReference>
<dbReference type="PROSITE" id="PS50011">
    <property type="entry name" value="PROTEIN_KINASE_DOM"/>
    <property type="match status" value="1"/>
</dbReference>
<organism evidence="9 10">
    <name type="scientific">Microtetraspora glauca</name>
    <dbReference type="NCBI Taxonomy" id="1996"/>
    <lineage>
        <taxon>Bacteria</taxon>
        <taxon>Bacillati</taxon>
        <taxon>Actinomycetota</taxon>
        <taxon>Actinomycetes</taxon>
        <taxon>Streptosporangiales</taxon>
        <taxon>Streptosporangiaceae</taxon>
        <taxon>Microtetraspora</taxon>
    </lineage>
</organism>
<dbReference type="EC" id="2.7.11.1" evidence="1"/>
<evidence type="ECO:0000256" key="1">
    <source>
        <dbReference type="ARBA" id="ARBA00012513"/>
    </source>
</evidence>
<dbReference type="CDD" id="cd14014">
    <property type="entry name" value="STKc_PknB_like"/>
    <property type="match status" value="1"/>
</dbReference>
<comment type="caution">
    <text evidence="9">The sequence shown here is derived from an EMBL/GenBank/DDBJ whole genome shotgun (WGS) entry which is preliminary data.</text>
</comment>
<reference evidence="9 10" key="1">
    <citation type="submission" date="2024-06" db="EMBL/GenBank/DDBJ databases">
        <title>The Natural Products Discovery Center: Release of the First 8490 Sequenced Strains for Exploring Actinobacteria Biosynthetic Diversity.</title>
        <authorList>
            <person name="Kalkreuter E."/>
            <person name="Kautsar S.A."/>
            <person name="Yang D."/>
            <person name="Bader C.D."/>
            <person name="Teijaro C.N."/>
            <person name="Fluegel L."/>
            <person name="Davis C.M."/>
            <person name="Simpson J.R."/>
            <person name="Lauterbach L."/>
            <person name="Steele A.D."/>
            <person name="Gui C."/>
            <person name="Meng S."/>
            <person name="Li G."/>
            <person name="Viehrig K."/>
            <person name="Ye F."/>
            <person name="Su P."/>
            <person name="Kiefer A.F."/>
            <person name="Nichols A."/>
            <person name="Cepeda A.J."/>
            <person name="Yan W."/>
            <person name="Fan B."/>
            <person name="Jiang Y."/>
            <person name="Adhikari A."/>
            <person name="Zheng C.-J."/>
            <person name="Schuster L."/>
            <person name="Cowan T.M."/>
            <person name="Smanski M.J."/>
            <person name="Chevrette M.G."/>
            <person name="De Carvalho L.P.S."/>
            <person name="Shen B."/>
        </authorList>
    </citation>
    <scope>NUCLEOTIDE SEQUENCE [LARGE SCALE GENOMIC DNA]</scope>
    <source>
        <strain evidence="9 10">NPDC050100</strain>
    </source>
</reference>
<dbReference type="SUPFAM" id="SSF56112">
    <property type="entry name" value="Protein kinase-like (PK-like)"/>
    <property type="match status" value="1"/>
</dbReference>
<name>A0ABV3GDV5_MICGL</name>
<keyword evidence="10" id="KW-1185">Reference proteome</keyword>
<feature type="compositionally biased region" description="Polar residues" evidence="7">
    <location>
        <begin position="415"/>
        <end position="429"/>
    </location>
</feature>
<keyword evidence="6" id="KW-0067">ATP-binding</keyword>
<feature type="domain" description="Protein kinase" evidence="8">
    <location>
        <begin position="16"/>
        <end position="275"/>
    </location>
</feature>
<dbReference type="PROSITE" id="PS00109">
    <property type="entry name" value="PROTEIN_KINASE_TYR"/>
    <property type="match status" value="1"/>
</dbReference>
<dbReference type="GO" id="GO:0016301">
    <property type="term" value="F:kinase activity"/>
    <property type="evidence" value="ECO:0007669"/>
    <property type="project" value="UniProtKB-KW"/>
</dbReference>
<dbReference type="Gene3D" id="1.10.510.10">
    <property type="entry name" value="Transferase(Phosphotransferase) domain 1"/>
    <property type="match status" value="1"/>
</dbReference>
<dbReference type="EMBL" id="JBFALK010000006">
    <property type="protein sequence ID" value="MEV0969815.1"/>
    <property type="molecule type" value="Genomic_DNA"/>
</dbReference>
<protein>
    <recommendedName>
        <fullName evidence="1">non-specific serine/threonine protein kinase</fullName>
        <ecNumber evidence="1">2.7.11.1</ecNumber>
    </recommendedName>
</protein>
<dbReference type="PANTHER" id="PTHR43289:SF6">
    <property type="entry name" value="SERINE_THREONINE-PROTEIN KINASE NEKL-3"/>
    <property type="match status" value="1"/>
</dbReference>
<keyword evidence="5 9" id="KW-0418">Kinase</keyword>
<dbReference type="PANTHER" id="PTHR43289">
    <property type="entry name" value="MITOGEN-ACTIVATED PROTEIN KINASE KINASE KINASE 20-RELATED"/>
    <property type="match status" value="1"/>
</dbReference>
<accession>A0ABV3GDV5</accession>
<evidence type="ECO:0000256" key="5">
    <source>
        <dbReference type="ARBA" id="ARBA00022777"/>
    </source>
</evidence>
<dbReference type="RefSeq" id="WP_063818729.1">
    <property type="nucleotide sequence ID" value="NZ_JBFALK010000006.1"/>
</dbReference>
<proteinExistence type="predicted"/>
<evidence type="ECO:0000256" key="2">
    <source>
        <dbReference type="ARBA" id="ARBA00022527"/>
    </source>
</evidence>
<keyword evidence="3" id="KW-0808">Transferase</keyword>
<keyword evidence="4" id="KW-0547">Nucleotide-binding</keyword>
<evidence type="ECO:0000259" key="8">
    <source>
        <dbReference type="PROSITE" id="PS50011"/>
    </source>
</evidence>
<evidence type="ECO:0000313" key="10">
    <source>
        <dbReference type="Proteomes" id="UP001551675"/>
    </source>
</evidence>
<dbReference type="InterPro" id="IPR008266">
    <property type="entry name" value="Tyr_kinase_AS"/>
</dbReference>
<dbReference type="InterPro" id="IPR011009">
    <property type="entry name" value="Kinase-like_dom_sf"/>
</dbReference>
<evidence type="ECO:0000256" key="4">
    <source>
        <dbReference type="ARBA" id="ARBA00022741"/>
    </source>
</evidence>